<evidence type="ECO:0000313" key="1">
    <source>
        <dbReference type="EMBL" id="RPB10238.1"/>
    </source>
</evidence>
<reference evidence="1 2" key="1">
    <citation type="journal article" date="2018" name="Nat. Ecol. Evol.">
        <title>Pezizomycetes genomes reveal the molecular basis of ectomycorrhizal truffle lifestyle.</title>
        <authorList>
            <person name="Murat C."/>
            <person name="Payen T."/>
            <person name="Noel B."/>
            <person name="Kuo A."/>
            <person name="Morin E."/>
            <person name="Chen J."/>
            <person name="Kohler A."/>
            <person name="Krizsan K."/>
            <person name="Balestrini R."/>
            <person name="Da Silva C."/>
            <person name="Montanini B."/>
            <person name="Hainaut M."/>
            <person name="Levati E."/>
            <person name="Barry K.W."/>
            <person name="Belfiori B."/>
            <person name="Cichocki N."/>
            <person name="Clum A."/>
            <person name="Dockter R.B."/>
            <person name="Fauchery L."/>
            <person name="Guy J."/>
            <person name="Iotti M."/>
            <person name="Le Tacon F."/>
            <person name="Lindquist E.A."/>
            <person name="Lipzen A."/>
            <person name="Malagnac F."/>
            <person name="Mello A."/>
            <person name="Molinier V."/>
            <person name="Miyauchi S."/>
            <person name="Poulain J."/>
            <person name="Riccioni C."/>
            <person name="Rubini A."/>
            <person name="Sitrit Y."/>
            <person name="Splivallo R."/>
            <person name="Traeger S."/>
            <person name="Wang M."/>
            <person name="Zifcakova L."/>
            <person name="Wipf D."/>
            <person name="Zambonelli A."/>
            <person name="Paolocci F."/>
            <person name="Nowrousian M."/>
            <person name="Ottonello S."/>
            <person name="Baldrian P."/>
            <person name="Spatafora J.W."/>
            <person name="Henrissat B."/>
            <person name="Nagy L.G."/>
            <person name="Aury J.M."/>
            <person name="Wincker P."/>
            <person name="Grigoriev I.V."/>
            <person name="Bonfante P."/>
            <person name="Martin F.M."/>
        </authorList>
    </citation>
    <scope>NUCLEOTIDE SEQUENCE [LARGE SCALE GENOMIC DNA]</scope>
    <source>
        <strain evidence="1 2">CCBAS932</strain>
    </source>
</reference>
<dbReference type="InterPro" id="IPR006594">
    <property type="entry name" value="LisH"/>
</dbReference>
<dbReference type="InterPro" id="IPR015943">
    <property type="entry name" value="WD40/YVTN_repeat-like_dom_sf"/>
</dbReference>
<dbReference type="Proteomes" id="UP000277580">
    <property type="component" value="Unassembled WGS sequence"/>
</dbReference>
<gene>
    <name evidence="1" type="ORF">P167DRAFT_509488</name>
</gene>
<dbReference type="FunCoup" id="A0A3N4KLF3">
    <property type="interactions" value="17"/>
</dbReference>
<dbReference type="STRING" id="1392247.A0A3N4KLF3"/>
<feature type="non-terminal residue" evidence="1">
    <location>
        <position position="410"/>
    </location>
</feature>
<dbReference type="PROSITE" id="PS50896">
    <property type="entry name" value="LISH"/>
    <property type="match status" value="1"/>
</dbReference>
<dbReference type="SUPFAM" id="SSF50978">
    <property type="entry name" value="WD40 repeat-like"/>
    <property type="match status" value="1"/>
</dbReference>
<dbReference type="InParanoid" id="A0A3N4KLF3"/>
<protein>
    <submittedName>
        <fullName evidence="1">Uncharacterized protein</fullName>
    </submittedName>
</protein>
<dbReference type="AlphaFoldDB" id="A0A3N4KLF3"/>
<sequence length="410" mass="43558">MPAPDSPVLLVARFLKSNGYDKTLATFLQETNLPASSVDPKDPTTALSLEKLLDEKRLFDLSLTLEKVEILDHEEEFTTPYPTIPRLIAPPNTPQSNVLSVTLAPTLAPWPHPVLIATTADRFLRLYTPTGTLLAAHPALHPSAILSVTVLQNKWLITTSMTGHLALSTPTSPTPLCTTRPHTKYATKAALHHNHSTNTTLLATASYDGTLAAHTILYDPATGDPSFAHIATITLPTPPEALAIITPPGGGGGEPLVVFSRRDSTSLYYHALAPGLPHRATANLAPAANSWAAFHAMDLAPHPTDRSLLGVVTSHVPAMKFMLVRVPSSTGEGEGEGEAGAAVLKEVFVGAPQSAYSSGALAWRPCGRGVWVNGDDGVVRGVEVRSGRVVAGLRVCERGEKVRALWAGRV</sequence>
<evidence type="ECO:0000313" key="2">
    <source>
        <dbReference type="Proteomes" id="UP000277580"/>
    </source>
</evidence>
<keyword evidence="2" id="KW-1185">Reference proteome</keyword>
<name>A0A3N4KLF3_9PEZI</name>
<proteinExistence type="predicted"/>
<accession>A0A3N4KLF3</accession>
<dbReference type="EMBL" id="ML119144">
    <property type="protein sequence ID" value="RPB10238.1"/>
    <property type="molecule type" value="Genomic_DNA"/>
</dbReference>
<dbReference type="InterPro" id="IPR036322">
    <property type="entry name" value="WD40_repeat_dom_sf"/>
</dbReference>
<organism evidence="1 2">
    <name type="scientific">Morchella conica CCBAS932</name>
    <dbReference type="NCBI Taxonomy" id="1392247"/>
    <lineage>
        <taxon>Eukaryota</taxon>
        <taxon>Fungi</taxon>
        <taxon>Dikarya</taxon>
        <taxon>Ascomycota</taxon>
        <taxon>Pezizomycotina</taxon>
        <taxon>Pezizomycetes</taxon>
        <taxon>Pezizales</taxon>
        <taxon>Morchellaceae</taxon>
        <taxon>Morchella</taxon>
    </lineage>
</organism>
<dbReference type="OrthoDB" id="1932312at2759"/>
<dbReference type="Gene3D" id="2.130.10.10">
    <property type="entry name" value="YVTN repeat-like/Quinoprotein amine dehydrogenase"/>
    <property type="match status" value="1"/>
</dbReference>